<dbReference type="Pfam" id="PF07842">
    <property type="entry name" value="GCFC"/>
    <property type="match status" value="1"/>
</dbReference>
<dbReference type="Pfam" id="PF12457">
    <property type="entry name" value="TIP_N"/>
    <property type="match status" value="1"/>
</dbReference>
<evidence type="ECO:0000313" key="10">
    <source>
        <dbReference type="EMBL" id="CCO14955.1"/>
    </source>
</evidence>
<gene>
    <name evidence="10" type="ORF">Bathy02g02360</name>
</gene>
<dbReference type="eggNOG" id="KOG2184">
    <property type="taxonomic scope" value="Eukaryota"/>
</dbReference>
<feature type="compositionally biased region" description="Acidic residues" evidence="8">
    <location>
        <begin position="157"/>
        <end position="170"/>
    </location>
</feature>
<dbReference type="GO" id="GO:0071008">
    <property type="term" value="C:U2-type post-mRNA release spliceosomal complex"/>
    <property type="evidence" value="ECO:0007669"/>
    <property type="project" value="TreeGrafter"/>
</dbReference>
<dbReference type="KEGG" id="bpg:Bathy02g02360"/>
<dbReference type="STRING" id="41875.K8ERE2"/>
<evidence type="ECO:0000256" key="3">
    <source>
        <dbReference type="ARBA" id="ARBA00022664"/>
    </source>
</evidence>
<dbReference type="Proteomes" id="UP000198341">
    <property type="component" value="Chromosome 2"/>
</dbReference>
<organism evidence="10 11">
    <name type="scientific">Bathycoccus prasinos</name>
    <dbReference type="NCBI Taxonomy" id="41875"/>
    <lineage>
        <taxon>Eukaryota</taxon>
        <taxon>Viridiplantae</taxon>
        <taxon>Chlorophyta</taxon>
        <taxon>Mamiellophyceae</taxon>
        <taxon>Mamiellales</taxon>
        <taxon>Bathycoccaceae</taxon>
        <taxon>Bathycoccus</taxon>
    </lineage>
</organism>
<evidence type="ECO:0000313" key="11">
    <source>
        <dbReference type="Proteomes" id="UP000198341"/>
    </source>
</evidence>
<feature type="compositionally biased region" description="Basic and acidic residues" evidence="8">
    <location>
        <begin position="187"/>
        <end position="209"/>
    </location>
</feature>
<dbReference type="GO" id="GO:0003676">
    <property type="term" value="F:nucleic acid binding"/>
    <property type="evidence" value="ECO:0007669"/>
    <property type="project" value="InterPro"/>
</dbReference>
<proteinExistence type="inferred from homology"/>
<comment type="similarity">
    <text evidence="2">Belongs to the TFP11/STIP family.</text>
</comment>
<reference evidence="10 11" key="1">
    <citation type="submission" date="2011-10" db="EMBL/GenBank/DDBJ databases">
        <authorList>
            <person name="Genoscope - CEA"/>
        </authorList>
    </citation>
    <scope>NUCLEOTIDE SEQUENCE [LARGE SCALE GENOMIC DNA]</scope>
    <source>
        <strain evidence="10 11">RCC 1105</strain>
    </source>
</reference>
<feature type="coiled-coil region" evidence="7">
    <location>
        <begin position="488"/>
        <end position="529"/>
    </location>
</feature>
<keyword evidence="4" id="KW-0747">Spliceosome</keyword>
<dbReference type="GO" id="GO:0000390">
    <property type="term" value="P:spliceosomal complex disassembly"/>
    <property type="evidence" value="ECO:0007669"/>
    <property type="project" value="InterPro"/>
</dbReference>
<dbReference type="InterPro" id="IPR022783">
    <property type="entry name" value="GCFC_dom"/>
</dbReference>
<feature type="region of interest" description="Disordered" evidence="8">
    <location>
        <begin position="1"/>
        <end position="251"/>
    </location>
</feature>
<evidence type="ECO:0000256" key="6">
    <source>
        <dbReference type="ARBA" id="ARBA00023242"/>
    </source>
</evidence>
<feature type="compositionally biased region" description="Gly residues" evidence="8">
    <location>
        <begin position="104"/>
        <end position="121"/>
    </location>
</feature>
<evidence type="ECO:0000256" key="4">
    <source>
        <dbReference type="ARBA" id="ARBA00022728"/>
    </source>
</evidence>
<feature type="domain" description="G-patch" evidence="9">
    <location>
        <begin position="254"/>
        <end position="300"/>
    </location>
</feature>
<feature type="compositionally biased region" description="Acidic residues" evidence="8">
    <location>
        <begin position="82"/>
        <end position="95"/>
    </location>
</feature>
<feature type="region of interest" description="Disordered" evidence="8">
    <location>
        <begin position="422"/>
        <end position="444"/>
    </location>
</feature>
<evidence type="ECO:0000256" key="8">
    <source>
        <dbReference type="SAM" id="MobiDB-lite"/>
    </source>
</evidence>
<keyword evidence="11" id="KW-1185">Reference proteome</keyword>
<dbReference type="OrthoDB" id="4822at2759"/>
<dbReference type="InterPro" id="IPR000467">
    <property type="entry name" value="G_patch_dom"/>
</dbReference>
<dbReference type="Pfam" id="PF01585">
    <property type="entry name" value="G-patch"/>
    <property type="match status" value="1"/>
</dbReference>
<dbReference type="GeneID" id="19017349"/>
<dbReference type="SMART" id="SM00443">
    <property type="entry name" value="G_patch"/>
    <property type="match status" value="1"/>
</dbReference>
<sequence>MSDSSDGELSSSGSGEEDDFMIGKKTKQGKRESIYGAFAESEEEDDERDGKRRRSRGGRRNDFSKPVGFTRAGAFHGKKGEEEEYEEEDDDDDVAEERRQSGSGASGLGGVRVGGGGGGLGFTSNTENYDDDEDARTGIGGGGLGLGFAPAGATNHEEEEEEEEEEEDFDLLPSSFGQRVVANARQRMRDAEEARNAAKRKREEAKAKESFAAGLGNEDDDDTDDMSNNNRKRRNSNKDVGHEKIVKPDFEKHTKGIGAKLLAKMGYKPGQGLGADGKGISRAIETKLRPKNMGMGYGDFEENVENEKKTQQKKKNGGRRGGADYESEKLASEKRIEEKRNNVETIEKKLWKRSAKEDVKRKAVRYETPEELIARRERERQELDDNIENNNANEGSFVEALHQPKMKIIDMSKRGGARELEIDGTSFKSTTGQYLQGDSDDDEQRIDDQHLPGRELLRNLNAMGKLAASNISLYDAKVRTEMDTSAVLMREQERLSQIEKDVKKAEEDIRTLNEKVKLLVENEKDENDEKILEQWLELKRDHKEAFAELDIAAVAAQKHAKKYFEKAFRAWDPKNQNEEASGDDDKNSSYKLAYENCGKWRDVLVSTTEIVKKQESFLNYTDDPVIETVEDETLLEEVIETPVTMKIIRTLIQGWDPRDVKSNLAMDLFYEWQSVLPRRSLDKIVENAIIPKLTREIEKWTFVEDAGDEGKVTSSSPSSVPSKWIFPWLEMLLEPIKALSSTIKQKFANVIDASIGDKAVAVVEPWVEVKTIVFGRTWWSQFVEKTVVPKLVAKASLIEIDPADQNLEIFNNILLWKAVLASSEETDGGGGVAKVLERSHFWKKWSSTLKSWLKDEKNCDLIEVAEWYESWKTLLGEDVCNHERPRTHLRRALEAMNAAATGEPIALSDGEDDEDARQTLAGRDKSPGKTRKIKSSSTAKKTLKDILESVASENDFAFLPKNNRRTRLENLPVFAFGGVTVAVDANKDVVSVLATGAGEESWHVVGIEELVELARMKASMMSDD</sequence>
<name>K8ERE2_9CHLO</name>
<accession>K8ERE2</accession>
<dbReference type="RefSeq" id="XP_007514715.1">
    <property type="nucleotide sequence ID" value="XM_007514653.1"/>
</dbReference>
<dbReference type="AlphaFoldDB" id="K8ERE2"/>
<feature type="compositionally biased region" description="Low complexity" evidence="8">
    <location>
        <begin position="1"/>
        <end position="14"/>
    </location>
</feature>
<dbReference type="InterPro" id="IPR045211">
    <property type="entry name" value="TFP11/STIP/Ntr1"/>
</dbReference>
<evidence type="ECO:0000259" key="9">
    <source>
        <dbReference type="PROSITE" id="PS50174"/>
    </source>
</evidence>
<feature type="region of interest" description="Disordered" evidence="8">
    <location>
        <begin position="291"/>
        <end position="334"/>
    </location>
</feature>
<evidence type="ECO:0000256" key="5">
    <source>
        <dbReference type="ARBA" id="ARBA00023187"/>
    </source>
</evidence>
<evidence type="ECO:0000256" key="7">
    <source>
        <dbReference type="SAM" id="Coils"/>
    </source>
</evidence>
<comment type="subcellular location">
    <subcellularLocation>
        <location evidence="1">Nucleus</location>
    </subcellularLocation>
</comment>
<dbReference type="InterPro" id="IPR022159">
    <property type="entry name" value="STIP/TFIP11_N"/>
</dbReference>
<keyword evidence="7" id="KW-0175">Coiled coil</keyword>
<evidence type="ECO:0000256" key="2">
    <source>
        <dbReference type="ARBA" id="ARBA00010900"/>
    </source>
</evidence>
<keyword evidence="3" id="KW-0507">mRNA processing</keyword>
<feature type="compositionally biased region" description="Basic and acidic residues" evidence="8">
    <location>
        <begin position="236"/>
        <end position="251"/>
    </location>
</feature>
<keyword evidence="6" id="KW-0539">Nucleus</keyword>
<feature type="compositionally biased region" description="Basic and acidic residues" evidence="8">
    <location>
        <begin position="321"/>
        <end position="334"/>
    </location>
</feature>
<evidence type="ECO:0000256" key="1">
    <source>
        <dbReference type="ARBA" id="ARBA00004123"/>
    </source>
</evidence>
<dbReference type="EMBL" id="FO082277">
    <property type="protein sequence ID" value="CCO14955.1"/>
    <property type="molecule type" value="Genomic_DNA"/>
</dbReference>
<dbReference type="PANTHER" id="PTHR23329:SF1">
    <property type="entry name" value="TUFTELIN-INTERACTING PROTEIN 11"/>
    <property type="match status" value="1"/>
</dbReference>
<keyword evidence="5" id="KW-0508">mRNA splicing</keyword>
<dbReference type="PANTHER" id="PTHR23329">
    <property type="entry name" value="TUFTELIN-INTERACTING PROTEIN 11-RELATED"/>
    <property type="match status" value="1"/>
</dbReference>
<protein>
    <recommendedName>
        <fullName evidence="9">G-patch domain-containing protein</fullName>
    </recommendedName>
</protein>
<dbReference type="PROSITE" id="PS50174">
    <property type="entry name" value="G_PATCH"/>
    <property type="match status" value="1"/>
</dbReference>